<dbReference type="Gene3D" id="3.50.30.40">
    <property type="entry name" value="Ribonuclease E inhibitor RraA/RraA-like"/>
    <property type="match status" value="1"/>
</dbReference>
<accession>A0ABY2S5M7</accession>
<proteinExistence type="inferred from homology"/>
<dbReference type="EMBL" id="SWMS01000008">
    <property type="protein sequence ID" value="TKG70526.1"/>
    <property type="molecule type" value="Genomic_DNA"/>
</dbReference>
<feature type="compositionally biased region" description="Basic residues" evidence="13">
    <location>
        <begin position="20"/>
        <end position="30"/>
    </location>
</feature>
<evidence type="ECO:0000256" key="13">
    <source>
        <dbReference type="SAM" id="MobiDB-lite"/>
    </source>
</evidence>
<evidence type="ECO:0000256" key="12">
    <source>
        <dbReference type="ARBA" id="ARBA00047973"/>
    </source>
</evidence>
<dbReference type="Proteomes" id="UP000309992">
    <property type="component" value="Unassembled WGS sequence"/>
</dbReference>
<evidence type="ECO:0000256" key="11">
    <source>
        <dbReference type="ARBA" id="ARBA00032305"/>
    </source>
</evidence>
<evidence type="ECO:0000313" key="15">
    <source>
        <dbReference type="Proteomes" id="UP000309992"/>
    </source>
</evidence>
<evidence type="ECO:0000256" key="6">
    <source>
        <dbReference type="ARBA" id="ARBA00012947"/>
    </source>
</evidence>
<comment type="subunit">
    <text evidence="4">Homotrimer.</text>
</comment>
<dbReference type="InterPro" id="IPR036704">
    <property type="entry name" value="RraA/RraA-like_sf"/>
</dbReference>
<feature type="compositionally biased region" description="Basic residues" evidence="13">
    <location>
        <begin position="1"/>
        <end position="10"/>
    </location>
</feature>
<dbReference type="SUPFAM" id="SSF89562">
    <property type="entry name" value="RraA-like"/>
    <property type="match status" value="1"/>
</dbReference>
<evidence type="ECO:0000256" key="5">
    <source>
        <dbReference type="ARBA" id="ARBA00012213"/>
    </source>
</evidence>
<evidence type="ECO:0000256" key="3">
    <source>
        <dbReference type="ARBA" id="ARBA00008621"/>
    </source>
</evidence>
<evidence type="ECO:0000256" key="8">
    <source>
        <dbReference type="ARBA" id="ARBA00025046"/>
    </source>
</evidence>
<comment type="caution">
    <text evidence="14">The sequence shown here is derived from an EMBL/GenBank/DDBJ whole genome shotgun (WGS) entry which is preliminary data.</text>
</comment>
<dbReference type="EC" id="4.1.3.17" evidence="5"/>
<evidence type="ECO:0000313" key="14">
    <source>
        <dbReference type="EMBL" id="TKG70526.1"/>
    </source>
</evidence>
<keyword evidence="15" id="KW-1185">Reference proteome</keyword>
<feature type="region of interest" description="Disordered" evidence="13">
    <location>
        <begin position="1"/>
        <end position="44"/>
    </location>
</feature>
<evidence type="ECO:0000256" key="9">
    <source>
        <dbReference type="ARBA" id="ARBA00029596"/>
    </source>
</evidence>
<comment type="similarity">
    <text evidence="3">Belongs to the class II aldolase/RraA-like family.</text>
</comment>
<name>A0ABY2S5M7_9PSEU</name>
<comment type="catalytic activity">
    <reaction evidence="1">
        <text>4-hydroxy-4-methyl-2-oxoglutarate = 2 pyruvate</text>
        <dbReference type="Rhea" id="RHEA:22748"/>
        <dbReference type="ChEBI" id="CHEBI:15361"/>
        <dbReference type="ChEBI" id="CHEBI:58276"/>
        <dbReference type="EC" id="4.1.3.17"/>
    </reaction>
</comment>
<reference evidence="14 15" key="1">
    <citation type="journal article" date="2015" name="Antonie Van Leeuwenhoek">
        <title>Prauserella endophytica sp. nov., an endophytic actinobacterium isolated from Tamarix taklamakanensis.</title>
        <authorList>
            <person name="Liu J.M."/>
            <person name="Habden X."/>
            <person name="Guo L."/>
            <person name="Tuo L."/>
            <person name="Jiang Z.K."/>
            <person name="Liu S.W."/>
            <person name="Liu X.F."/>
            <person name="Chen L."/>
            <person name="Li R.F."/>
            <person name="Zhang Y.Q."/>
            <person name="Sun C.H."/>
        </authorList>
    </citation>
    <scope>NUCLEOTIDE SEQUENCE [LARGE SCALE GENOMIC DNA]</scope>
    <source>
        <strain evidence="14 15">CGMCC 4.7182</strain>
    </source>
</reference>
<dbReference type="EC" id="4.1.1.112" evidence="6"/>
<evidence type="ECO:0000256" key="4">
    <source>
        <dbReference type="ARBA" id="ARBA00011233"/>
    </source>
</evidence>
<dbReference type="PANTHER" id="PTHR33254:SF4">
    <property type="entry name" value="4-HYDROXY-4-METHYL-2-OXOGLUTARATE ALDOLASE 3-RELATED"/>
    <property type="match status" value="1"/>
</dbReference>
<evidence type="ECO:0000256" key="10">
    <source>
        <dbReference type="ARBA" id="ARBA00030169"/>
    </source>
</evidence>
<evidence type="ECO:0000256" key="2">
    <source>
        <dbReference type="ARBA" id="ARBA00001968"/>
    </source>
</evidence>
<dbReference type="InterPro" id="IPR005493">
    <property type="entry name" value="RraA/RraA-like"/>
</dbReference>
<sequence>MHGRRGRLGRRLPGVAPCRVRQRRPPRRGRSTTERTVGTVNTDPGRALAAATPAAIADALDHLGLPGVLAPGLRSHVAARIAGPAVTVVYERATERRQPEHTFEAVDTAAPGSVLVLAAGGDTGIAFWGGTLTAAAVHRGLAGAVVDGAVRDTDEIAGHGFPAFARGVALRGPAGRFRSVALNVPVMCAGVTVHPGDFVVAGPDGVLAVPGGHADEVARVAAEFDERDRLLTENLLATGSLRAATRTVSLF</sequence>
<comment type="function">
    <text evidence="8">Catalyzes the aldol cleavage of 4-hydroxy-4-methyl-2-oxoglutarate (HMG) into 2 molecules of pyruvate. Also contains a secondary oxaloacetate (OAA) decarboxylase activity due to the common pyruvate enolate transition state formed following C-C bond cleavage in the retro-aldol and decarboxylation reactions.</text>
</comment>
<gene>
    <name evidence="14" type="ORF">FCN18_16700</name>
</gene>
<dbReference type="Pfam" id="PF03737">
    <property type="entry name" value="RraA-like"/>
    <property type="match status" value="1"/>
</dbReference>
<evidence type="ECO:0000256" key="1">
    <source>
        <dbReference type="ARBA" id="ARBA00001342"/>
    </source>
</evidence>
<comment type="cofactor">
    <cofactor evidence="2">
        <name>a divalent metal cation</name>
        <dbReference type="ChEBI" id="CHEBI:60240"/>
    </cofactor>
</comment>
<organism evidence="14 15">
    <name type="scientific">Prauserella endophytica</name>
    <dbReference type="NCBI Taxonomy" id="1592324"/>
    <lineage>
        <taxon>Bacteria</taxon>
        <taxon>Bacillati</taxon>
        <taxon>Actinomycetota</taxon>
        <taxon>Actinomycetes</taxon>
        <taxon>Pseudonocardiales</taxon>
        <taxon>Pseudonocardiaceae</taxon>
        <taxon>Prauserella</taxon>
        <taxon>Prauserella coralliicola group</taxon>
    </lineage>
</organism>
<comment type="catalytic activity">
    <reaction evidence="12">
        <text>oxaloacetate + H(+) = pyruvate + CO2</text>
        <dbReference type="Rhea" id="RHEA:15641"/>
        <dbReference type="ChEBI" id="CHEBI:15361"/>
        <dbReference type="ChEBI" id="CHEBI:15378"/>
        <dbReference type="ChEBI" id="CHEBI:16452"/>
        <dbReference type="ChEBI" id="CHEBI:16526"/>
        <dbReference type="EC" id="4.1.1.112"/>
    </reaction>
</comment>
<protein>
    <recommendedName>
        <fullName evidence="7">Putative 4-hydroxy-4-methyl-2-oxoglutarate aldolase</fullName>
        <ecNumber evidence="6">4.1.1.112</ecNumber>
        <ecNumber evidence="5">4.1.3.17</ecNumber>
    </recommendedName>
    <alternativeName>
        <fullName evidence="11">Oxaloacetate decarboxylase</fullName>
    </alternativeName>
    <alternativeName>
        <fullName evidence="9">Regulator of ribonuclease activity homolog</fullName>
    </alternativeName>
    <alternativeName>
        <fullName evidence="10">RraA-like protein</fullName>
    </alternativeName>
</protein>
<dbReference type="CDD" id="cd16841">
    <property type="entry name" value="RraA_family"/>
    <property type="match status" value="1"/>
</dbReference>
<evidence type="ECO:0000256" key="7">
    <source>
        <dbReference type="ARBA" id="ARBA00016549"/>
    </source>
</evidence>
<dbReference type="PANTHER" id="PTHR33254">
    <property type="entry name" value="4-HYDROXY-4-METHYL-2-OXOGLUTARATE ALDOLASE 3-RELATED"/>
    <property type="match status" value="1"/>
</dbReference>